<organism evidence="1">
    <name type="scientific">Rhizophora mucronata</name>
    <name type="common">Asiatic mangrove</name>
    <dbReference type="NCBI Taxonomy" id="61149"/>
    <lineage>
        <taxon>Eukaryota</taxon>
        <taxon>Viridiplantae</taxon>
        <taxon>Streptophyta</taxon>
        <taxon>Embryophyta</taxon>
        <taxon>Tracheophyta</taxon>
        <taxon>Spermatophyta</taxon>
        <taxon>Magnoliopsida</taxon>
        <taxon>eudicotyledons</taxon>
        <taxon>Gunneridae</taxon>
        <taxon>Pentapetalae</taxon>
        <taxon>rosids</taxon>
        <taxon>fabids</taxon>
        <taxon>Malpighiales</taxon>
        <taxon>Rhizophoraceae</taxon>
        <taxon>Rhizophora</taxon>
    </lineage>
</organism>
<protein>
    <submittedName>
        <fullName evidence="1">Uncharacterized protein</fullName>
    </submittedName>
</protein>
<reference evidence="1" key="1">
    <citation type="submission" date="2018-02" db="EMBL/GenBank/DDBJ databases">
        <title>Rhizophora mucronata_Transcriptome.</title>
        <authorList>
            <person name="Meera S.P."/>
            <person name="Sreeshan A."/>
            <person name="Augustine A."/>
        </authorList>
    </citation>
    <scope>NUCLEOTIDE SEQUENCE</scope>
    <source>
        <tissue evidence="1">Leaf</tissue>
    </source>
</reference>
<accession>A0A2P2P733</accession>
<evidence type="ECO:0000313" key="1">
    <source>
        <dbReference type="EMBL" id="MBX50421.1"/>
    </source>
</evidence>
<sequence length="43" mass="5066">MVLKITYRDTSLTSSKIANRAGNKKFKDSYHKQQNFYLQNIIT</sequence>
<dbReference type="AlphaFoldDB" id="A0A2P2P733"/>
<dbReference type="EMBL" id="GGEC01069937">
    <property type="protein sequence ID" value="MBX50421.1"/>
    <property type="molecule type" value="Transcribed_RNA"/>
</dbReference>
<proteinExistence type="predicted"/>
<name>A0A2P2P733_RHIMU</name>